<dbReference type="SUPFAM" id="SSF51182">
    <property type="entry name" value="RmlC-like cupins"/>
    <property type="match status" value="1"/>
</dbReference>
<dbReference type="CDD" id="cd06121">
    <property type="entry name" value="cupin_YML079wp"/>
    <property type="match status" value="1"/>
</dbReference>
<organism evidence="2 3">
    <name type="scientific">Pseudaquabacterium pictum</name>
    <dbReference type="NCBI Taxonomy" id="2315236"/>
    <lineage>
        <taxon>Bacteria</taxon>
        <taxon>Pseudomonadati</taxon>
        <taxon>Pseudomonadota</taxon>
        <taxon>Betaproteobacteria</taxon>
        <taxon>Burkholderiales</taxon>
        <taxon>Sphaerotilaceae</taxon>
        <taxon>Pseudaquabacterium</taxon>
    </lineage>
</organism>
<name>A0A480AMJ7_9BURK</name>
<dbReference type="Pfam" id="PF06172">
    <property type="entry name" value="Cupin_5"/>
    <property type="match status" value="1"/>
</dbReference>
<dbReference type="Gene3D" id="2.60.120.10">
    <property type="entry name" value="Jelly Rolls"/>
    <property type="match status" value="1"/>
</dbReference>
<dbReference type="Proteomes" id="UP000301751">
    <property type="component" value="Unassembled WGS sequence"/>
</dbReference>
<dbReference type="EMBL" id="BJCL01000003">
    <property type="protein sequence ID" value="GCL62721.1"/>
    <property type="molecule type" value="Genomic_DNA"/>
</dbReference>
<dbReference type="InterPro" id="IPR039935">
    <property type="entry name" value="YML079W-like"/>
</dbReference>
<keyword evidence="3" id="KW-1185">Reference proteome</keyword>
<reference evidence="3" key="1">
    <citation type="submission" date="2019-03" db="EMBL/GenBank/DDBJ databases">
        <title>Aquabacterium pictum sp.nov., the first bacteriochlorophyll a-containing freshwater bacterium in the genus Aquabacterium of the class Betaproteobacteria.</title>
        <authorList>
            <person name="Hirose S."/>
            <person name="Tank M."/>
            <person name="Hara E."/>
            <person name="Tamaki H."/>
            <person name="Takaichi S."/>
            <person name="Haruta S."/>
            <person name="Hanada S."/>
        </authorList>
    </citation>
    <scope>NUCLEOTIDE SEQUENCE [LARGE SCALE GENOMIC DNA]</scope>
    <source>
        <strain evidence="3">W35</strain>
    </source>
</reference>
<comment type="caution">
    <text evidence="2">The sequence shown here is derived from an EMBL/GenBank/DDBJ whole genome shotgun (WGS) entry which is preliminary data.</text>
</comment>
<protein>
    <submittedName>
        <fullName evidence="2">Cupin</fullName>
    </submittedName>
</protein>
<dbReference type="RefSeq" id="WP_137732457.1">
    <property type="nucleotide sequence ID" value="NZ_BJCL01000003.1"/>
</dbReference>
<dbReference type="InterPro" id="IPR011051">
    <property type="entry name" value="RmlC_Cupin_sf"/>
</dbReference>
<dbReference type="PANTHER" id="PTHR33387">
    <property type="entry name" value="RMLC-LIKE JELLY ROLL FOLD PROTEIN"/>
    <property type="match status" value="1"/>
</dbReference>
<evidence type="ECO:0000313" key="3">
    <source>
        <dbReference type="Proteomes" id="UP000301751"/>
    </source>
</evidence>
<proteinExistence type="predicted"/>
<gene>
    <name evidence="2" type="ORF">AQPW35_18020</name>
</gene>
<sequence length="168" mass="18176">MSALPAGRAGTLVQLLQLAPHPEGGWYREIFRSVDASPHPDGRGQRQALTSIDFLLAAGECSAWHRVASDEAWHLLEGGPLRLWLVPPDLSRVELHLLAPADAGGQRPRHVVPAHWWQAAEPAPGASYALVGATVGPGFDFADFTFGRDDPALVQALPRMQPDTTRLL</sequence>
<dbReference type="OrthoDB" id="9798288at2"/>
<evidence type="ECO:0000259" key="1">
    <source>
        <dbReference type="Pfam" id="PF06172"/>
    </source>
</evidence>
<dbReference type="PANTHER" id="PTHR33387:SF3">
    <property type="entry name" value="DUF985 DOMAIN-CONTAINING PROTEIN"/>
    <property type="match status" value="1"/>
</dbReference>
<dbReference type="InterPro" id="IPR009327">
    <property type="entry name" value="Cupin_DUF985"/>
</dbReference>
<dbReference type="AlphaFoldDB" id="A0A480AMJ7"/>
<evidence type="ECO:0000313" key="2">
    <source>
        <dbReference type="EMBL" id="GCL62721.1"/>
    </source>
</evidence>
<dbReference type="InterPro" id="IPR014710">
    <property type="entry name" value="RmlC-like_jellyroll"/>
</dbReference>
<feature type="domain" description="DUF985" evidence="1">
    <location>
        <begin position="12"/>
        <end position="146"/>
    </location>
</feature>
<accession>A0A480AMJ7</accession>